<dbReference type="EMBL" id="CM056812">
    <property type="protein sequence ID" value="KAJ8618921.1"/>
    <property type="molecule type" value="Genomic_DNA"/>
</dbReference>
<reference evidence="1 2" key="1">
    <citation type="journal article" date="2022" name="Hortic Res">
        <title>A haplotype resolved chromosomal level avocado genome allows analysis of novel avocado genes.</title>
        <authorList>
            <person name="Nath O."/>
            <person name="Fletcher S.J."/>
            <person name="Hayward A."/>
            <person name="Shaw L.M."/>
            <person name="Masouleh A.K."/>
            <person name="Furtado A."/>
            <person name="Henry R.J."/>
            <person name="Mitter N."/>
        </authorList>
    </citation>
    <scope>NUCLEOTIDE SEQUENCE [LARGE SCALE GENOMIC DNA]</scope>
    <source>
        <strain evidence="2">cv. Hass</strain>
    </source>
</reference>
<evidence type="ECO:0000313" key="1">
    <source>
        <dbReference type="EMBL" id="KAJ8618921.1"/>
    </source>
</evidence>
<protein>
    <submittedName>
        <fullName evidence="1">Uncharacterized protein</fullName>
    </submittedName>
</protein>
<evidence type="ECO:0000313" key="2">
    <source>
        <dbReference type="Proteomes" id="UP001234297"/>
    </source>
</evidence>
<keyword evidence="2" id="KW-1185">Reference proteome</keyword>
<gene>
    <name evidence="1" type="ORF">MRB53_015107</name>
</gene>
<sequence>MEEAKDMETEIKCAMRARVKDFNDQADSLTLEGVRRMLEKDMGLEAFSLDAHKRFIKQCLQECFESIDEANGSKNTSENSQQTVQSVKEDTNPCEEPQMQKEAPGDEENGEESRESVKKEISEHETEETQDSVSKSVPSKETITNAIKKRASYFRANSAKITLSGVRRLLEEDLKLEKNVLDIHKSFINEQVDKVLEDPDVESKKEVKKKCVKKPAIRGSKVSAKVKKGDGSEVSLDSIASISGDEEEIQPKRQTSQKGKAKKTEASKKRKRPSDEIESASNGKNKPVESITEKSSDADEGGNASEDNNSQSSAEENENVKKKSETSTTSYGKRVERLKSIIKSCGMSVPPSVYRKAKQAPESKREAYLMKEMEEILRREGLSTNPSEKEIKDVKRKKERAKELEGIDMSNIVSSTRRRSTSNFIIPPKPKVPVESDEDEEEDSDDDDDDGSDSEDGSDGLNDVENAMQQWLINTCSSVVLQLFNFSEELVH</sequence>
<comment type="caution">
    <text evidence="1">The sequence shown here is derived from an EMBL/GenBank/DDBJ whole genome shotgun (WGS) entry which is preliminary data.</text>
</comment>
<dbReference type="Proteomes" id="UP001234297">
    <property type="component" value="Chromosome 4"/>
</dbReference>
<accession>A0ACC2KD24</accession>
<proteinExistence type="predicted"/>
<name>A0ACC2KD24_PERAE</name>
<organism evidence="1 2">
    <name type="scientific">Persea americana</name>
    <name type="common">Avocado</name>
    <dbReference type="NCBI Taxonomy" id="3435"/>
    <lineage>
        <taxon>Eukaryota</taxon>
        <taxon>Viridiplantae</taxon>
        <taxon>Streptophyta</taxon>
        <taxon>Embryophyta</taxon>
        <taxon>Tracheophyta</taxon>
        <taxon>Spermatophyta</taxon>
        <taxon>Magnoliopsida</taxon>
        <taxon>Magnoliidae</taxon>
        <taxon>Laurales</taxon>
        <taxon>Lauraceae</taxon>
        <taxon>Persea</taxon>
    </lineage>
</organism>